<dbReference type="Gene3D" id="1.20.1280.20">
    <property type="entry name" value="HscB, C-terminal domain"/>
    <property type="match status" value="1"/>
</dbReference>
<keyword evidence="6" id="KW-1185">Reference proteome</keyword>
<dbReference type="NCBIfam" id="TIGR00714">
    <property type="entry name" value="hscB"/>
    <property type="match status" value="1"/>
</dbReference>
<dbReference type="InterPro" id="IPR009073">
    <property type="entry name" value="HscB_oligo_C"/>
</dbReference>
<dbReference type="GO" id="GO:0051259">
    <property type="term" value="P:protein complex oligomerization"/>
    <property type="evidence" value="ECO:0007669"/>
    <property type="project" value="InterPro"/>
</dbReference>
<dbReference type="CDD" id="cd06257">
    <property type="entry name" value="DnaJ"/>
    <property type="match status" value="1"/>
</dbReference>
<dbReference type="GO" id="GO:0044571">
    <property type="term" value="P:[2Fe-2S] cluster assembly"/>
    <property type="evidence" value="ECO:0007669"/>
    <property type="project" value="InterPro"/>
</dbReference>
<dbReference type="AlphaFoldDB" id="A0AA40KNZ5"/>
<name>A0AA40KNZ5_9HYME</name>
<evidence type="ECO:0000256" key="2">
    <source>
        <dbReference type="ARBA" id="ARBA00023186"/>
    </source>
</evidence>
<dbReference type="SUPFAM" id="SSF46565">
    <property type="entry name" value="Chaperone J-domain"/>
    <property type="match status" value="1"/>
</dbReference>
<keyword evidence="2" id="KW-0143">Chaperone</keyword>
<sequence>MYLRKSFLNLTKNYNVLCLNIVQQNLYSYYVNKNYVTPQFLTNTSQYSSNSPSKCWNCNFVYKSDLFCSKCKVLQEPPENLTYFDLIGISRSYDVKITEIQKKYKELQKLLHPDKYSTKSEKEKQLSENLSSLVNKAYTTLTHPLKRGLYMLKLNGITISEETDNINAEFLMEIMEKNEEIEEAANNVEKIKKLVQDNELILNNLAKKIADAFRQEDIEKAKSFLIQMKYYDSINNRLKKLKHDLGIIE</sequence>
<dbReference type="GO" id="GO:0005739">
    <property type="term" value="C:mitochondrion"/>
    <property type="evidence" value="ECO:0007669"/>
    <property type="project" value="TreeGrafter"/>
</dbReference>
<accession>A0AA40KNZ5</accession>
<dbReference type="PANTHER" id="PTHR14021:SF15">
    <property type="entry name" value="IRON-SULFUR CLUSTER CO-CHAPERONE PROTEIN HSCB"/>
    <property type="match status" value="1"/>
</dbReference>
<comment type="caution">
    <text evidence="5">The sequence shown here is derived from an EMBL/GenBank/DDBJ whole genome shotgun (WGS) entry which is preliminary data.</text>
</comment>
<proteinExistence type="inferred from homology"/>
<dbReference type="Gene3D" id="1.10.287.110">
    <property type="entry name" value="DnaJ domain"/>
    <property type="match status" value="1"/>
</dbReference>
<gene>
    <name evidence="5" type="ORF">K0M31_003964</name>
</gene>
<dbReference type="PANTHER" id="PTHR14021">
    <property type="entry name" value="IRON-SULFUR CLUSTER CO-CHAPERONE PROTEIN HSCB"/>
    <property type="match status" value="1"/>
</dbReference>
<dbReference type="SMART" id="SM00271">
    <property type="entry name" value="DnaJ"/>
    <property type="match status" value="1"/>
</dbReference>
<evidence type="ECO:0000259" key="4">
    <source>
        <dbReference type="PROSITE" id="PS50076"/>
    </source>
</evidence>
<dbReference type="InterPro" id="IPR036386">
    <property type="entry name" value="HscB_C_sf"/>
</dbReference>
<keyword evidence="3" id="KW-0175">Coiled coil</keyword>
<dbReference type="GO" id="GO:0001671">
    <property type="term" value="F:ATPase activator activity"/>
    <property type="evidence" value="ECO:0007669"/>
    <property type="project" value="InterPro"/>
</dbReference>
<evidence type="ECO:0000256" key="1">
    <source>
        <dbReference type="ARBA" id="ARBA00010476"/>
    </source>
</evidence>
<dbReference type="PROSITE" id="PS50076">
    <property type="entry name" value="DNAJ_2"/>
    <property type="match status" value="1"/>
</dbReference>
<dbReference type="Proteomes" id="UP001177670">
    <property type="component" value="Unassembled WGS sequence"/>
</dbReference>
<evidence type="ECO:0000313" key="5">
    <source>
        <dbReference type="EMBL" id="KAK1127426.1"/>
    </source>
</evidence>
<feature type="domain" description="J" evidence="4">
    <location>
        <begin position="82"/>
        <end position="154"/>
    </location>
</feature>
<dbReference type="Pfam" id="PF00226">
    <property type="entry name" value="DnaJ"/>
    <property type="match status" value="1"/>
</dbReference>
<dbReference type="EMBL" id="JAHYIQ010000012">
    <property type="protein sequence ID" value="KAK1127426.1"/>
    <property type="molecule type" value="Genomic_DNA"/>
</dbReference>
<organism evidence="5 6">
    <name type="scientific">Melipona bicolor</name>
    <dbReference type="NCBI Taxonomy" id="60889"/>
    <lineage>
        <taxon>Eukaryota</taxon>
        <taxon>Metazoa</taxon>
        <taxon>Ecdysozoa</taxon>
        <taxon>Arthropoda</taxon>
        <taxon>Hexapoda</taxon>
        <taxon>Insecta</taxon>
        <taxon>Pterygota</taxon>
        <taxon>Neoptera</taxon>
        <taxon>Endopterygota</taxon>
        <taxon>Hymenoptera</taxon>
        <taxon>Apocrita</taxon>
        <taxon>Aculeata</taxon>
        <taxon>Apoidea</taxon>
        <taxon>Anthophila</taxon>
        <taxon>Apidae</taxon>
        <taxon>Melipona</taxon>
    </lineage>
</organism>
<dbReference type="InterPro" id="IPR001623">
    <property type="entry name" value="DnaJ_domain"/>
</dbReference>
<dbReference type="InterPro" id="IPR004640">
    <property type="entry name" value="HscB"/>
</dbReference>
<protein>
    <recommendedName>
        <fullName evidence="4">J domain-containing protein</fullName>
    </recommendedName>
</protein>
<dbReference type="Pfam" id="PF07743">
    <property type="entry name" value="HSCB_C"/>
    <property type="match status" value="1"/>
</dbReference>
<dbReference type="GO" id="GO:0051087">
    <property type="term" value="F:protein-folding chaperone binding"/>
    <property type="evidence" value="ECO:0007669"/>
    <property type="project" value="InterPro"/>
</dbReference>
<reference evidence="5" key="1">
    <citation type="submission" date="2021-10" db="EMBL/GenBank/DDBJ databases">
        <title>Melipona bicolor Genome sequencing and assembly.</title>
        <authorList>
            <person name="Araujo N.S."/>
            <person name="Arias M.C."/>
        </authorList>
    </citation>
    <scope>NUCLEOTIDE SEQUENCE</scope>
    <source>
        <strain evidence="5">USP_2M_L1-L4_2017</strain>
        <tissue evidence="5">Whole body</tissue>
    </source>
</reference>
<evidence type="ECO:0000256" key="3">
    <source>
        <dbReference type="SAM" id="Coils"/>
    </source>
</evidence>
<dbReference type="SUPFAM" id="SSF47144">
    <property type="entry name" value="HSC20 (HSCB), C-terminal oligomerisation domain"/>
    <property type="match status" value="1"/>
</dbReference>
<dbReference type="InterPro" id="IPR036869">
    <property type="entry name" value="J_dom_sf"/>
</dbReference>
<feature type="coiled-coil region" evidence="3">
    <location>
        <begin position="167"/>
        <end position="198"/>
    </location>
</feature>
<comment type="similarity">
    <text evidence="1">Belongs to the HscB family.</text>
</comment>
<dbReference type="HAMAP" id="MF_00682">
    <property type="entry name" value="HscB"/>
    <property type="match status" value="1"/>
</dbReference>
<evidence type="ECO:0000313" key="6">
    <source>
        <dbReference type="Proteomes" id="UP001177670"/>
    </source>
</evidence>